<protein>
    <submittedName>
        <fullName evidence="1">Uncharacterized protein</fullName>
    </submittedName>
</protein>
<evidence type="ECO:0000313" key="2">
    <source>
        <dbReference type="Proteomes" id="UP000256805"/>
    </source>
</evidence>
<name>A0A375J790_9BURK</name>
<accession>A0A375J790</accession>
<gene>
    <name evidence="1" type="ORF">CBM2634_B120033</name>
</gene>
<dbReference type="AlphaFoldDB" id="A0A375J790"/>
<evidence type="ECO:0000313" key="1">
    <source>
        <dbReference type="EMBL" id="SPR99823.1"/>
    </source>
</evidence>
<dbReference type="EMBL" id="OVTA01000035">
    <property type="protein sequence ID" value="SPR99823.1"/>
    <property type="molecule type" value="Genomic_DNA"/>
</dbReference>
<organism evidence="1 2">
    <name type="scientific">Cupriavidus taiwanensis</name>
    <dbReference type="NCBI Taxonomy" id="164546"/>
    <lineage>
        <taxon>Bacteria</taxon>
        <taxon>Pseudomonadati</taxon>
        <taxon>Pseudomonadota</taxon>
        <taxon>Betaproteobacteria</taxon>
        <taxon>Burkholderiales</taxon>
        <taxon>Burkholderiaceae</taxon>
        <taxon>Cupriavidus</taxon>
    </lineage>
</organism>
<reference evidence="1 2" key="1">
    <citation type="submission" date="2018-01" db="EMBL/GenBank/DDBJ databases">
        <authorList>
            <person name="Gaut B.S."/>
            <person name="Morton B.R."/>
            <person name="Clegg M.T."/>
            <person name="Duvall M.R."/>
        </authorList>
    </citation>
    <scope>NUCLEOTIDE SEQUENCE [LARGE SCALE GENOMIC DNA]</scope>
    <source>
        <strain evidence="1">Cupriavidus taiwanensis cmp 52</strain>
    </source>
</reference>
<proteinExistence type="predicted"/>
<dbReference type="Proteomes" id="UP000256805">
    <property type="component" value="Unassembled WGS sequence"/>
</dbReference>
<sequence>MTCDPPANGPTKLAAVLFAKGLLDGNTKALV</sequence>